<evidence type="ECO:0000256" key="2">
    <source>
        <dbReference type="ARBA" id="ARBA00023125"/>
    </source>
</evidence>
<dbReference type="InterPro" id="IPR036864">
    <property type="entry name" value="Zn2-C6_fun-type_DNA-bd_sf"/>
</dbReference>
<dbReference type="Pfam" id="PF00172">
    <property type="entry name" value="Zn_clus"/>
    <property type="match status" value="1"/>
</dbReference>
<name>A0A9W9PYU7_9EURO</name>
<keyword evidence="1" id="KW-0805">Transcription regulation</keyword>
<dbReference type="GO" id="GO:0008270">
    <property type="term" value="F:zinc ion binding"/>
    <property type="evidence" value="ECO:0007669"/>
    <property type="project" value="InterPro"/>
</dbReference>
<dbReference type="GO" id="GO:0000981">
    <property type="term" value="F:DNA-binding transcription factor activity, RNA polymerase II-specific"/>
    <property type="evidence" value="ECO:0007669"/>
    <property type="project" value="InterPro"/>
</dbReference>
<dbReference type="Gene3D" id="4.10.240.10">
    <property type="entry name" value="Zn(2)-C6 fungal-type DNA-binding domain"/>
    <property type="match status" value="1"/>
</dbReference>
<dbReference type="InterPro" id="IPR001138">
    <property type="entry name" value="Zn2Cys6_DnaBD"/>
</dbReference>
<dbReference type="CDD" id="cd00067">
    <property type="entry name" value="GAL4"/>
    <property type="match status" value="1"/>
</dbReference>
<reference evidence="6" key="1">
    <citation type="submission" date="2022-12" db="EMBL/GenBank/DDBJ databases">
        <authorList>
            <person name="Petersen C."/>
        </authorList>
    </citation>
    <scope>NUCLEOTIDE SEQUENCE</scope>
    <source>
        <strain evidence="6">IBT 21472</strain>
    </source>
</reference>
<gene>
    <name evidence="6" type="ORF">N7476_004892</name>
</gene>
<evidence type="ECO:0000259" key="5">
    <source>
        <dbReference type="PROSITE" id="PS50048"/>
    </source>
</evidence>
<dbReference type="PROSITE" id="PS50048">
    <property type="entry name" value="ZN2_CY6_FUNGAL_2"/>
    <property type="match status" value="1"/>
</dbReference>
<organism evidence="6 7">
    <name type="scientific">Penicillium atrosanguineum</name>
    <dbReference type="NCBI Taxonomy" id="1132637"/>
    <lineage>
        <taxon>Eukaryota</taxon>
        <taxon>Fungi</taxon>
        <taxon>Dikarya</taxon>
        <taxon>Ascomycota</taxon>
        <taxon>Pezizomycotina</taxon>
        <taxon>Eurotiomycetes</taxon>
        <taxon>Eurotiomycetidae</taxon>
        <taxon>Eurotiales</taxon>
        <taxon>Aspergillaceae</taxon>
        <taxon>Penicillium</taxon>
    </lineage>
</organism>
<evidence type="ECO:0000256" key="4">
    <source>
        <dbReference type="ARBA" id="ARBA00023242"/>
    </source>
</evidence>
<protein>
    <submittedName>
        <fullName evidence="6">C6 finger domain protein</fullName>
    </submittedName>
</protein>
<dbReference type="SUPFAM" id="SSF57701">
    <property type="entry name" value="Zn2/Cys6 DNA-binding domain"/>
    <property type="match status" value="1"/>
</dbReference>
<evidence type="ECO:0000256" key="3">
    <source>
        <dbReference type="ARBA" id="ARBA00023163"/>
    </source>
</evidence>
<dbReference type="GO" id="GO:0003677">
    <property type="term" value="F:DNA binding"/>
    <property type="evidence" value="ECO:0007669"/>
    <property type="project" value="UniProtKB-KW"/>
</dbReference>
<keyword evidence="2" id="KW-0238">DNA-binding</keyword>
<dbReference type="AlphaFoldDB" id="A0A9W9PYU7"/>
<dbReference type="EMBL" id="JAPZBO010000004">
    <property type="protein sequence ID" value="KAJ5318472.1"/>
    <property type="molecule type" value="Genomic_DNA"/>
</dbReference>
<evidence type="ECO:0000256" key="1">
    <source>
        <dbReference type="ARBA" id="ARBA00023015"/>
    </source>
</evidence>
<sequence>MSTSRFRPIQPHTSTTKAWAVGKAEEDILKDAATRKLSTACKECQRRRIKCSSGHPCFECTKRDFVCKFDESSDKRRKGYPSKMDEELNYYQRFLNDFFEAIRSSNDDDVHHIINAVRSGSSASAIQFEVNIILAGNNST</sequence>
<accession>A0A9W9PYU7</accession>
<dbReference type="PANTHER" id="PTHR47256">
    <property type="entry name" value="ZN(II)2CYS6 TRANSCRIPTION FACTOR (EUROFUNG)-RELATED"/>
    <property type="match status" value="1"/>
</dbReference>
<proteinExistence type="predicted"/>
<reference evidence="6" key="2">
    <citation type="journal article" date="2023" name="IMA Fungus">
        <title>Comparative genomic study of the Penicillium genus elucidates a diverse pangenome and 15 lateral gene transfer events.</title>
        <authorList>
            <person name="Petersen C."/>
            <person name="Sorensen T."/>
            <person name="Nielsen M.R."/>
            <person name="Sondergaard T.E."/>
            <person name="Sorensen J.L."/>
            <person name="Fitzpatrick D.A."/>
            <person name="Frisvad J.C."/>
            <person name="Nielsen K.L."/>
        </authorList>
    </citation>
    <scope>NUCLEOTIDE SEQUENCE</scope>
    <source>
        <strain evidence="6">IBT 21472</strain>
    </source>
</reference>
<dbReference type="Proteomes" id="UP001147746">
    <property type="component" value="Unassembled WGS sequence"/>
</dbReference>
<dbReference type="SMART" id="SM00066">
    <property type="entry name" value="GAL4"/>
    <property type="match status" value="1"/>
</dbReference>
<feature type="domain" description="Zn(2)-C6 fungal-type" evidence="5">
    <location>
        <begin position="40"/>
        <end position="69"/>
    </location>
</feature>
<keyword evidence="3" id="KW-0804">Transcription</keyword>
<dbReference type="InterPro" id="IPR053187">
    <property type="entry name" value="Notoamide_regulator"/>
</dbReference>
<keyword evidence="7" id="KW-1185">Reference proteome</keyword>
<evidence type="ECO:0000313" key="6">
    <source>
        <dbReference type="EMBL" id="KAJ5318472.1"/>
    </source>
</evidence>
<evidence type="ECO:0000313" key="7">
    <source>
        <dbReference type="Proteomes" id="UP001147746"/>
    </source>
</evidence>
<keyword evidence="4" id="KW-0539">Nucleus</keyword>
<dbReference type="PANTHER" id="PTHR47256:SF1">
    <property type="entry name" value="ZN(II)2CYS6 TRANSCRIPTION FACTOR (EUROFUNG)"/>
    <property type="match status" value="1"/>
</dbReference>
<comment type="caution">
    <text evidence="6">The sequence shown here is derived from an EMBL/GenBank/DDBJ whole genome shotgun (WGS) entry which is preliminary data.</text>
</comment>